<dbReference type="InParanoid" id="H1Z3G7"/>
<dbReference type="EMBL" id="CM001436">
    <property type="protein sequence ID" value="EHQ34762.1"/>
    <property type="molecule type" value="Genomic_DNA"/>
</dbReference>
<evidence type="ECO:0000313" key="3">
    <source>
        <dbReference type="Proteomes" id="UP000005741"/>
    </source>
</evidence>
<dbReference type="RefSeq" id="WP_004076464.1">
    <property type="nucleotide sequence ID" value="NZ_CM001436.1"/>
</dbReference>
<accession>H1Z3G7</accession>
<keyword evidence="1" id="KW-1133">Transmembrane helix</keyword>
<proteinExistence type="predicted"/>
<organism evidence="2 3">
    <name type="scientific">Methanoplanus limicola DSM 2279</name>
    <dbReference type="NCBI Taxonomy" id="937775"/>
    <lineage>
        <taxon>Archaea</taxon>
        <taxon>Methanobacteriati</taxon>
        <taxon>Methanobacteriota</taxon>
        <taxon>Stenosarchaea group</taxon>
        <taxon>Methanomicrobia</taxon>
        <taxon>Methanomicrobiales</taxon>
        <taxon>Methanomicrobiaceae</taxon>
        <taxon>Methanoplanus</taxon>
    </lineage>
</organism>
<feature type="transmembrane region" description="Helical" evidence="1">
    <location>
        <begin position="12"/>
        <end position="32"/>
    </location>
</feature>
<dbReference type="OrthoDB" id="384772at2157"/>
<evidence type="ECO:0000313" key="2">
    <source>
        <dbReference type="EMBL" id="EHQ34762.1"/>
    </source>
</evidence>
<name>H1Z3G7_9EURY</name>
<dbReference type="HOGENOM" id="CLU_1521883_0_0_2"/>
<sequence>MKLSNIKKNYPILLVSLIIAIIIMICLIYFMVIPFENLHPNQSNEIPQTSVPSNTTSQTNDYCYIQEVDPDYITNRVIVHLTKEDLISFPQVENGILNYANNDNKWYNGRKFVYDFKGSVNQITELRNLSCKNSTDPKCDPLESPVLYEYDGQFFAIGCLPEFGKSRPTVPSPTAG</sequence>
<keyword evidence="1" id="KW-0812">Transmembrane</keyword>
<protein>
    <submittedName>
        <fullName evidence="2">Uncharacterized protein</fullName>
    </submittedName>
</protein>
<dbReference type="Proteomes" id="UP000005741">
    <property type="component" value="Chromosome"/>
</dbReference>
<keyword evidence="1" id="KW-0472">Membrane</keyword>
<gene>
    <name evidence="2" type="ORF">Metlim_0637</name>
</gene>
<keyword evidence="3" id="KW-1185">Reference proteome</keyword>
<evidence type="ECO:0000256" key="1">
    <source>
        <dbReference type="SAM" id="Phobius"/>
    </source>
</evidence>
<reference evidence="2 3" key="1">
    <citation type="submission" date="2011-10" db="EMBL/GenBank/DDBJ databases">
        <title>The Improved High-Quality Draft genome of Methanoplanus limicola DSM 2279.</title>
        <authorList>
            <consortium name="US DOE Joint Genome Institute (JGI-PGF)"/>
            <person name="Lucas S."/>
            <person name="Copeland A."/>
            <person name="Lapidus A."/>
            <person name="Glavina del Rio T."/>
            <person name="Dalin E."/>
            <person name="Tice H."/>
            <person name="Bruce D."/>
            <person name="Goodwin L."/>
            <person name="Pitluck S."/>
            <person name="Peters L."/>
            <person name="Mikhailova N."/>
            <person name="Lu M."/>
            <person name="Kyrpides N."/>
            <person name="Mavromatis K."/>
            <person name="Ivanova N."/>
            <person name="Markowitz V."/>
            <person name="Cheng J.-F."/>
            <person name="Hugenholtz P."/>
            <person name="Woyke T."/>
            <person name="Wu D."/>
            <person name="Wirth R."/>
            <person name="Brambilla E.-M."/>
            <person name="Klenk H.-P."/>
            <person name="Eisen J.A."/>
        </authorList>
    </citation>
    <scope>NUCLEOTIDE SEQUENCE [LARGE SCALE GENOMIC DNA]</scope>
    <source>
        <strain evidence="2 3">DSM 2279</strain>
    </source>
</reference>
<dbReference type="AlphaFoldDB" id="H1Z3G7"/>